<evidence type="ECO:0000256" key="4">
    <source>
        <dbReference type="PIRSR" id="PIRSR015582-1"/>
    </source>
</evidence>
<keyword evidence="7" id="KW-0456">Lyase</keyword>
<keyword evidence="2 5" id="KW-0479">Metal-binding</keyword>
<dbReference type="InterPro" id="IPR015813">
    <property type="entry name" value="Pyrv/PenolPyrv_kinase-like_dom"/>
</dbReference>
<feature type="binding site" evidence="5">
    <location>
        <position position="157"/>
    </location>
    <ligand>
        <name>Mg(2+)</name>
        <dbReference type="ChEBI" id="CHEBI:18420"/>
    </ligand>
</feature>
<keyword evidence="8" id="KW-1185">Reference proteome</keyword>
<accession>A0A239M018</accession>
<dbReference type="EMBL" id="FZOW01000015">
    <property type="protein sequence ID" value="SNT36031.1"/>
    <property type="molecule type" value="Genomic_DNA"/>
</dbReference>
<dbReference type="GO" id="GO:0016829">
    <property type="term" value="F:lyase activity"/>
    <property type="evidence" value="ECO:0007669"/>
    <property type="project" value="UniProtKB-KW"/>
</dbReference>
<evidence type="ECO:0000256" key="2">
    <source>
        <dbReference type="ARBA" id="ARBA00022723"/>
    </source>
</evidence>
<feature type="binding site" evidence="4">
    <location>
        <position position="131"/>
    </location>
    <ligand>
        <name>substrate</name>
    </ligand>
</feature>
<sequence>MTTARHRYASMRSLLEVPILNEKFWAKVPTAESDAIMLDLEDSTTPVNKPVARTRIIEALGDPAYFGGRHVIVRVNNLSTQWGRDDLAALAAADGDFLISYPKTETGEEIDEVRSVMEQAGVVRGMHVMIETAKSVLRLDDIASKEGVVGLHFGYVDYAADVGSRPFNDAGDDLYAPATQYARSKIAIAAAAHGLFCTGGTLIPEYRDLEKVRSFVRSWSDIGYTACIAVSPKHLPIINDALTPTDDEITRALAVCEAYEAAVSNGDPAAVLDGRVITLPDHRVASLVLARAGRTAPVSA</sequence>
<dbReference type="Proteomes" id="UP000198327">
    <property type="component" value="Unassembled WGS sequence"/>
</dbReference>
<feature type="binding site" evidence="5">
    <location>
        <position position="131"/>
    </location>
    <ligand>
        <name>Mg(2+)</name>
        <dbReference type="ChEBI" id="CHEBI:18420"/>
    </ligand>
</feature>
<feature type="binding site" evidence="4">
    <location>
        <position position="74"/>
    </location>
    <ligand>
        <name>substrate</name>
    </ligand>
</feature>
<keyword evidence="3 5" id="KW-0460">Magnesium</keyword>
<comment type="cofactor">
    <cofactor evidence="1">
        <name>Mg(2+)</name>
        <dbReference type="ChEBI" id="CHEBI:18420"/>
    </cofactor>
</comment>
<evidence type="ECO:0000313" key="8">
    <source>
        <dbReference type="Proteomes" id="UP000198327"/>
    </source>
</evidence>
<name>A0A239M018_9NOCA</name>
<organism evidence="7 8">
    <name type="scientific">Rhodococcoides kyotonense</name>
    <dbReference type="NCBI Taxonomy" id="398843"/>
    <lineage>
        <taxon>Bacteria</taxon>
        <taxon>Bacillati</taxon>
        <taxon>Actinomycetota</taxon>
        <taxon>Actinomycetes</taxon>
        <taxon>Mycobacteriales</taxon>
        <taxon>Nocardiaceae</taxon>
        <taxon>Rhodococcoides</taxon>
    </lineage>
</organism>
<dbReference type="AlphaFoldDB" id="A0A239M018"/>
<evidence type="ECO:0000256" key="3">
    <source>
        <dbReference type="ARBA" id="ARBA00022842"/>
    </source>
</evidence>
<gene>
    <name evidence="7" type="ORF">SAMN05421642_11559</name>
</gene>
<protein>
    <submittedName>
        <fullName evidence="7">Citrate lyase subunit beta / citryl-CoA lyase</fullName>
    </submittedName>
</protein>
<evidence type="ECO:0000256" key="5">
    <source>
        <dbReference type="PIRSR" id="PIRSR015582-2"/>
    </source>
</evidence>
<dbReference type="InterPro" id="IPR011206">
    <property type="entry name" value="Citrate_lyase_beta/mcl1/mcl2"/>
</dbReference>
<dbReference type="OrthoDB" id="5172636at2"/>
<dbReference type="PIRSF" id="PIRSF015582">
    <property type="entry name" value="Cit_lyase_B"/>
    <property type="match status" value="1"/>
</dbReference>
<dbReference type="GO" id="GO:0006107">
    <property type="term" value="P:oxaloacetate metabolic process"/>
    <property type="evidence" value="ECO:0007669"/>
    <property type="project" value="TreeGrafter"/>
</dbReference>
<evidence type="ECO:0000256" key="1">
    <source>
        <dbReference type="ARBA" id="ARBA00001946"/>
    </source>
</evidence>
<dbReference type="RefSeq" id="WP_089250356.1">
    <property type="nucleotide sequence ID" value="NZ_FZOW01000015.1"/>
</dbReference>
<dbReference type="SUPFAM" id="SSF51621">
    <property type="entry name" value="Phosphoenolpyruvate/pyruvate domain"/>
    <property type="match status" value="1"/>
</dbReference>
<dbReference type="Pfam" id="PF03328">
    <property type="entry name" value="HpcH_HpaI"/>
    <property type="match status" value="1"/>
</dbReference>
<dbReference type="GO" id="GO:0000287">
    <property type="term" value="F:magnesium ion binding"/>
    <property type="evidence" value="ECO:0007669"/>
    <property type="project" value="TreeGrafter"/>
</dbReference>
<dbReference type="PANTHER" id="PTHR32308">
    <property type="entry name" value="LYASE BETA SUBUNIT, PUTATIVE (AFU_ORTHOLOGUE AFUA_4G13030)-RELATED"/>
    <property type="match status" value="1"/>
</dbReference>
<evidence type="ECO:0000313" key="7">
    <source>
        <dbReference type="EMBL" id="SNT36031.1"/>
    </source>
</evidence>
<evidence type="ECO:0000259" key="6">
    <source>
        <dbReference type="Pfam" id="PF03328"/>
    </source>
</evidence>
<feature type="domain" description="HpcH/HpaI aldolase/citrate lyase" evidence="6">
    <location>
        <begin position="13"/>
        <end position="230"/>
    </location>
</feature>
<reference evidence="8" key="1">
    <citation type="submission" date="2017-06" db="EMBL/GenBank/DDBJ databases">
        <authorList>
            <person name="Varghese N."/>
            <person name="Submissions S."/>
        </authorList>
    </citation>
    <scope>NUCLEOTIDE SEQUENCE [LARGE SCALE GENOMIC DNA]</scope>
    <source>
        <strain evidence="8">JCM 23211</strain>
    </source>
</reference>
<dbReference type="PANTHER" id="PTHR32308:SF10">
    <property type="entry name" value="CITRATE LYASE SUBUNIT BETA"/>
    <property type="match status" value="1"/>
</dbReference>
<proteinExistence type="predicted"/>
<dbReference type="Gene3D" id="3.20.20.60">
    <property type="entry name" value="Phosphoenolpyruvate-binding domains"/>
    <property type="match status" value="1"/>
</dbReference>
<dbReference type="InterPro" id="IPR040442">
    <property type="entry name" value="Pyrv_kinase-like_dom_sf"/>
</dbReference>
<dbReference type="InterPro" id="IPR005000">
    <property type="entry name" value="Aldolase/citrate-lyase_domain"/>
</dbReference>